<name>A0ABS6KFC0_9FIRM</name>
<comment type="caution">
    <text evidence="2">The sequence shown here is derived from an EMBL/GenBank/DDBJ whole genome shotgun (WGS) entry which is preliminary data.</text>
</comment>
<keyword evidence="3" id="KW-1185">Reference proteome</keyword>
<reference evidence="2 3" key="1">
    <citation type="submission" date="2021-06" db="EMBL/GenBank/DDBJ databases">
        <title>Description of novel taxa of the family Lachnospiraceae.</title>
        <authorList>
            <person name="Chaplin A.V."/>
            <person name="Sokolova S.R."/>
            <person name="Pikina A.P."/>
            <person name="Korzhanova M."/>
            <person name="Belova V."/>
            <person name="Korostin D."/>
            <person name="Efimov B.A."/>
        </authorList>
    </citation>
    <scope>NUCLEOTIDE SEQUENCE [LARGE SCALE GENOMIC DNA]</scope>
    <source>
        <strain evidence="2 3">ASD4241</strain>
    </source>
</reference>
<feature type="non-terminal residue" evidence="2">
    <location>
        <position position="125"/>
    </location>
</feature>
<dbReference type="InterPro" id="IPR002559">
    <property type="entry name" value="Transposase_11"/>
</dbReference>
<organism evidence="2 3">
    <name type="scientific">Diplocloster modestus</name>
    <dbReference type="NCBI Taxonomy" id="2850322"/>
    <lineage>
        <taxon>Bacteria</taxon>
        <taxon>Bacillati</taxon>
        <taxon>Bacillota</taxon>
        <taxon>Clostridia</taxon>
        <taxon>Lachnospirales</taxon>
        <taxon>Lachnospiraceae</taxon>
        <taxon>Diplocloster</taxon>
    </lineage>
</organism>
<sequence length="125" mass="14405">RSVNGFNQIHLVALFNLLSQRYLDAQIQPIRKKNEFLALSNLIDRFDPPPGTSPIFIADRGFHSYNVFAHAIEKGAYFLIRAKDVNTKRLLGNDFPDTDSFDVTVNRILTRTQSKKKHRHPLLED</sequence>
<dbReference type="Gene3D" id="3.90.350.10">
    <property type="entry name" value="Transposase Inhibitor Protein From Tn5, Chain A, domain 1"/>
    <property type="match status" value="1"/>
</dbReference>
<dbReference type="SUPFAM" id="SSF53098">
    <property type="entry name" value="Ribonuclease H-like"/>
    <property type="match status" value="1"/>
</dbReference>
<evidence type="ECO:0000313" key="3">
    <source>
        <dbReference type="Proteomes" id="UP001314681"/>
    </source>
</evidence>
<feature type="domain" description="Transposase IS4-like" evidence="1">
    <location>
        <begin position="5"/>
        <end position="120"/>
    </location>
</feature>
<dbReference type="Pfam" id="PF01609">
    <property type="entry name" value="DDE_Tnp_1"/>
    <property type="match status" value="1"/>
</dbReference>
<dbReference type="EMBL" id="JAHQCX010000046">
    <property type="protein sequence ID" value="MBU9729189.1"/>
    <property type="molecule type" value="Genomic_DNA"/>
</dbReference>
<feature type="non-terminal residue" evidence="2">
    <location>
        <position position="1"/>
    </location>
</feature>
<dbReference type="RefSeq" id="WP_238727625.1">
    <property type="nucleotide sequence ID" value="NZ_JAHQCX010000046.1"/>
</dbReference>
<evidence type="ECO:0000259" key="1">
    <source>
        <dbReference type="Pfam" id="PF01609"/>
    </source>
</evidence>
<protein>
    <submittedName>
        <fullName evidence="2">Transposase</fullName>
    </submittedName>
</protein>
<dbReference type="InterPro" id="IPR012337">
    <property type="entry name" value="RNaseH-like_sf"/>
</dbReference>
<dbReference type="Proteomes" id="UP001314681">
    <property type="component" value="Unassembled WGS sequence"/>
</dbReference>
<proteinExistence type="predicted"/>
<accession>A0ABS6KFC0</accession>
<gene>
    <name evidence="2" type="ORF">KTH90_24700</name>
</gene>
<evidence type="ECO:0000313" key="2">
    <source>
        <dbReference type="EMBL" id="MBU9729189.1"/>
    </source>
</evidence>